<dbReference type="InterPro" id="IPR045072">
    <property type="entry name" value="MKRN-like"/>
</dbReference>
<dbReference type="SMART" id="SM00356">
    <property type="entry name" value="ZnF_C3H1"/>
    <property type="match status" value="4"/>
</dbReference>
<dbReference type="SUPFAM" id="SSF57850">
    <property type="entry name" value="RING/U-box"/>
    <property type="match status" value="1"/>
</dbReference>
<keyword evidence="4" id="KW-0808">Transferase</keyword>
<dbReference type="Pfam" id="PF00097">
    <property type="entry name" value="zf-C3HC4"/>
    <property type="match status" value="1"/>
</dbReference>
<accession>A0A8B9D4Z0</accession>
<dbReference type="Gene3D" id="4.10.1000.10">
    <property type="entry name" value="Zinc finger, CCCH-type"/>
    <property type="match status" value="1"/>
</dbReference>
<dbReference type="Pfam" id="PF15815">
    <property type="entry name" value="MKRN1_C"/>
    <property type="match status" value="1"/>
</dbReference>
<dbReference type="FunFam" id="3.30.40.10:FF:000117">
    <property type="entry name" value="Probable E3 ubiquitin-protein ligase makorin-1"/>
    <property type="match status" value="1"/>
</dbReference>
<keyword evidence="7 11" id="KW-0863">Zinc-finger</keyword>
<feature type="zinc finger region" description="C3H1-type" evidence="11">
    <location>
        <begin position="1"/>
        <end position="18"/>
    </location>
</feature>
<feature type="domain" description="C3H1-type" evidence="13">
    <location>
        <begin position="146"/>
        <end position="173"/>
    </location>
</feature>
<evidence type="ECO:0000313" key="14">
    <source>
        <dbReference type="Ensembl" id="ENSACDP00005000966.1"/>
    </source>
</evidence>
<dbReference type="GO" id="GO:0061630">
    <property type="term" value="F:ubiquitin protein ligase activity"/>
    <property type="evidence" value="ECO:0007669"/>
    <property type="project" value="UniProtKB-EC"/>
</dbReference>
<feature type="zinc finger region" description="C3H1-type" evidence="11">
    <location>
        <begin position="146"/>
        <end position="173"/>
    </location>
</feature>
<dbReference type="InterPro" id="IPR013083">
    <property type="entry name" value="Znf_RING/FYVE/PHD"/>
</dbReference>
<feature type="domain" description="C3H1-type" evidence="13">
    <location>
        <begin position="20"/>
        <end position="47"/>
    </location>
</feature>
<feature type="domain" description="RING-type" evidence="12">
    <location>
        <begin position="219"/>
        <end position="273"/>
    </location>
</feature>
<dbReference type="InterPro" id="IPR018957">
    <property type="entry name" value="Znf_C3HC4_RING-type"/>
</dbReference>
<evidence type="ECO:0000256" key="9">
    <source>
        <dbReference type="ARBA" id="ARBA00022833"/>
    </source>
</evidence>
<dbReference type="UniPathway" id="UPA00143"/>
<dbReference type="AlphaFoldDB" id="A0A8B9D4Z0"/>
<sequence>MHGVCKEGDNCRYSHDLSTSQSAMVCRYYQRGCCAYGDHCRYEHTKPLIQEEEDVTTVNPDEKIYPSVSSDLASFPDETIEEEIVELEAEDLDLAATGVGVEDWVNAVEFVPGQPYCGRAATSCTELPLDGMVIEEEYEKQEENEEMKKELCPYAAVGECRYGENCVYIHGDVCDMCGLQVLHPIDAAQRSQHIKSCIEAHEKDMELSFAVQRSKDMVCGICMEVVYEKANPSERRFGILSNCNHTYCLKCIRKWRSAKQFESKIIKSCPECRITSNFVIPSEYWVEEKEEKQKLIQKYKEAMSNKPCRYFDEGRGSCPFGGNCFYKHAYPDGRQEEPQRPKAQRRNRFWEFIEERENGDPFETDEDEVVTFELGDDELTDSEDEWDLFHDELEDYYDLDL</sequence>
<dbReference type="Gene3D" id="2.30.30.1190">
    <property type="match status" value="1"/>
</dbReference>
<keyword evidence="8" id="KW-0833">Ubl conjugation pathway</keyword>
<dbReference type="Pfam" id="PF14608">
    <property type="entry name" value="zf-CCCH_2"/>
    <property type="match status" value="2"/>
</dbReference>
<reference evidence="14" key="2">
    <citation type="submission" date="2025-09" db="UniProtKB">
        <authorList>
            <consortium name="Ensembl"/>
        </authorList>
    </citation>
    <scope>IDENTIFICATION</scope>
</reference>
<evidence type="ECO:0000256" key="10">
    <source>
        <dbReference type="ARBA" id="ARBA00042581"/>
    </source>
</evidence>
<keyword evidence="15" id="KW-1185">Reference proteome</keyword>
<dbReference type="Ensembl" id="ENSACDT00005001147.1">
    <property type="protein sequence ID" value="ENSACDP00005000966.1"/>
    <property type="gene ID" value="ENSACDG00005000665.1"/>
</dbReference>
<dbReference type="PROSITE" id="PS50089">
    <property type="entry name" value="ZF_RING_2"/>
    <property type="match status" value="1"/>
</dbReference>
<name>A0A8B9D4Z0_ANSCY</name>
<feature type="domain" description="C3H1-type" evidence="13">
    <location>
        <begin position="302"/>
        <end position="331"/>
    </location>
</feature>
<dbReference type="PROSITE" id="PS50103">
    <property type="entry name" value="ZF_C3H1"/>
    <property type="match status" value="4"/>
</dbReference>
<dbReference type="GO" id="GO:0008270">
    <property type="term" value="F:zinc ion binding"/>
    <property type="evidence" value="ECO:0007669"/>
    <property type="project" value="UniProtKB-KW"/>
</dbReference>
<proteinExistence type="predicted"/>
<dbReference type="InterPro" id="IPR017907">
    <property type="entry name" value="Znf_RING_CS"/>
</dbReference>
<dbReference type="InterPro" id="IPR041367">
    <property type="entry name" value="Znf-CCCH_4"/>
</dbReference>
<protein>
    <recommendedName>
        <fullName evidence="3">RING-type E3 ubiquitin transferase</fullName>
        <ecNumber evidence="3">2.3.2.27</ecNumber>
    </recommendedName>
    <alternativeName>
        <fullName evidence="10">RING-type E3 ubiquitin transferase makorin-1</fullName>
    </alternativeName>
</protein>
<dbReference type="PROSITE" id="PS00518">
    <property type="entry name" value="ZF_RING_1"/>
    <property type="match status" value="1"/>
</dbReference>
<evidence type="ECO:0000256" key="5">
    <source>
        <dbReference type="ARBA" id="ARBA00022723"/>
    </source>
</evidence>
<evidence type="ECO:0000256" key="2">
    <source>
        <dbReference type="ARBA" id="ARBA00004906"/>
    </source>
</evidence>
<evidence type="ECO:0000256" key="6">
    <source>
        <dbReference type="ARBA" id="ARBA00022737"/>
    </source>
</evidence>
<organism evidence="14 15">
    <name type="scientific">Anser cygnoides</name>
    <name type="common">Swan goose</name>
    <dbReference type="NCBI Taxonomy" id="8845"/>
    <lineage>
        <taxon>Eukaryota</taxon>
        <taxon>Metazoa</taxon>
        <taxon>Chordata</taxon>
        <taxon>Craniata</taxon>
        <taxon>Vertebrata</taxon>
        <taxon>Euteleostomi</taxon>
        <taxon>Archelosauria</taxon>
        <taxon>Archosauria</taxon>
        <taxon>Dinosauria</taxon>
        <taxon>Saurischia</taxon>
        <taxon>Theropoda</taxon>
        <taxon>Coelurosauria</taxon>
        <taxon>Aves</taxon>
        <taxon>Neognathae</taxon>
        <taxon>Galloanserae</taxon>
        <taxon>Anseriformes</taxon>
        <taxon>Anatidae</taxon>
        <taxon>Anserinae</taxon>
        <taxon>Anser</taxon>
    </lineage>
</organism>
<keyword evidence="6" id="KW-0677">Repeat</keyword>
<dbReference type="PANTHER" id="PTHR11224">
    <property type="entry name" value="MAKORIN-RELATED"/>
    <property type="match status" value="1"/>
</dbReference>
<dbReference type="Proteomes" id="UP000694521">
    <property type="component" value="Unplaced"/>
</dbReference>
<dbReference type="InterPro" id="IPR031644">
    <property type="entry name" value="MKRN1_C"/>
</dbReference>
<feature type="domain" description="C3H1-type" evidence="13">
    <location>
        <begin position="1"/>
        <end position="18"/>
    </location>
</feature>
<evidence type="ECO:0000259" key="12">
    <source>
        <dbReference type="PROSITE" id="PS50089"/>
    </source>
</evidence>
<dbReference type="Pfam" id="PF18044">
    <property type="entry name" value="zf-CCCH_4"/>
    <property type="match status" value="2"/>
</dbReference>
<evidence type="ECO:0000256" key="11">
    <source>
        <dbReference type="PROSITE-ProRule" id="PRU00723"/>
    </source>
</evidence>
<comment type="catalytic activity">
    <reaction evidence="1">
        <text>S-ubiquitinyl-[E2 ubiquitin-conjugating enzyme]-L-cysteine + [acceptor protein]-L-lysine = [E2 ubiquitin-conjugating enzyme]-L-cysteine + N(6)-ubiquitinyl-[acceptor protein]-L-lysine.</text>
        <dbReference type="EC" id="2.3.2.27"/>
    </reaction>
</comment>
<dbReference type="EC" id="2.3.2.27" evidence="3"/>
<evidence type="ECO:0000313" key="15">
    <source>
        <dbReference type="Proteomes" id="UP000694521"/>
    </source>
</evidence>
<dbReference type="InterPro" id="IPR000571">
    <property type="entry name" value="Znf_CCCH"/>
</dbReference>
<evidence type="ECO:0000256" key="8">
    <source>
        <dbReference type="ARBA" id="ARBA00022786"/>
    </source>
</evidence>
<dbReference type="InterPro" id="IPR036855">
    <property type="entry name" value="Znf_CCCH_sf"/>
</dbReference>
<dbReference type="SUPFAM" id="SSF90229">
    <property type="entry name" value="CCCH zinc finger"/>
    <property type="match status" value="2"/>
</dbReference>
<evidence type="ECO:0000256" key="3">
    <source>
        <dbReference type="ARBA" id="ARBA00012483"/>
    </source>
</evidence>
<keyword evidence="9 11" id="KW-0862">Zinc</keyword>
<evidence type="ECO:0000256" key="1">
    <source>
        <dbReference type="ARBA" id="ARBA00000900"/>
    </source>
</evidence>
<evidence type="ECO:0000259" key="13">
    <source>
        <dbReference type="PROSITE" id="PS50103"/>
    </source>
</evidence>
<evidence type="ECO:0000256" key="7">
    <source>
        <dbReference type="ARBA" id="ARBA00022771"/>
    </source>
</evidence>
<comment type="pathway">
    <text evidence="2">Protein modification; protein ubiquitination.</text>
</comment>
<dbReference type="PANTHER" id="PTHR11224:SF37">
    <property type="entry name" value="E3 UBIQUITIN-PROTEIN LIGASE MAKORIN-1"/>
    <property type="match status" value="1"/>
</dbReference>
<keyword evidence="5 11" id="KW-0479">Metal-binding</keyword>
<dbReference type="GO" id="GO:0000209">
    <property type="term" value="P:protein polyubiquitination"/>
    <property type="evidence" value="ECO:0007669"/>
    <property type="project" value="InterPro"/>
</dbReference>
<reference evidence="14" key="1">
    <citation type="submission" date="2025-08" db="UniProtKB">
        <authorList>
            <consortium name="Ensembl"/>
        </authorList>
    </citation>
    <scope>IDENTIFICATION</scope>
</reference>
<feature type="zinc finger region" description="C3H1-type" evidence="11">
    <location>
        <begin position="20"/>
        <end position="47"/>
    </location>
</feature>
<dbReference type="InterPro" id="IPR001841">
    <property type="entry name" value="Znf_RING"/>
</dbReference>
<evidence type="ECO:0000256" key="4">
    <source>
        <dbReference type="ARBA" id="ARBA00022679"/>
    </source>
</evidence>
<dbReference type="CDD" id="cd16730">
    <property type="entry name" value="RING-HC_MKRN1_3"/>
    <property type="match status" value="1"/>
</dbReference>
<dbReference type="SMART" id="SM00184">
    <property type="entry name" value="RING"/>
    <property type="match status" value="1"/>
</dbReference>
<feature type="zinc finger region" description="C3H1-type" evidence="11">
    <location>
        <begin position="302"/>
        <end position="331"/>
    </location>
</feature>
<dbReference type="Gene3D" id="3.30.40.10">
    <property type="entry name" value="Zinc/RING finger domain, C3HC4 (zinc finger)"/>
    <property type="match status" value="1"/>
</dbReference>